<gene>
    <name evidence="11" type="ORF">S7S_16790</name>
</gene>
<evidence type="ECO:0000256" key="1">
    <source>
        <dbReference type="ARBA" id="ARBA00001933"/>
    </source>
</evidence>
<dbReference type="HOGENOM" id="CLU_017584_3_4_6"/>
<name>A0A0B4XSQ1_9GAMM</name>
<evidence type="ECO:0000256" key="4">
    <source>
        <dbReference type="ARBA" id="ARBA00012285"/>
    </source>
</evidence>
<dbReference type="KEGG" id="apac:S7S_16790"/>
<accession>A0A0B4XSQ1</accession>
<dbReference type="InterPro" id="IPR015421">
    <property type="entry name" value="PyrdxlP-dep_Trfase_major"/>
</dbReference>
<keyword evidence="11" id="KW-0808">Transferase</keyword>
<feature type="domain" description="Aminotransferase class I/classII large" evidence="10">
    <location>
        <begin position="72"/>
        <end position="317"/>
    </location>
</feature>
<dbReference type="UniPathway" id="UPA00148"/>
<evidence type="ECO:0000313" key="12">
    <source>
        <dbReference type="Proteomes" id="UP000006764"/>
    </source>
</evidence>
<dbReference type="InterPro" id="IPR004839">
    <property type="entry name" value="Aminotransferase_I/II_large"/>
</dbReference>
<dbReference type="Gene3D" id="3.90.1150.10">
    <property type="entry name" value="Aspartate Aminotransferase, domain 1"/>
    <property type="match status" value="1"/>
</dbReference>
<dbReference type="SUPFAM" id="SSF53383">
    <property type="entry name" value="PLP-dependent transferases"/>
    <property type="match status" value="1"/>
</dbReference>
<sequence>MKPPLHGGRLREMAQRTGVPASEWLDLSTGINPHPWPVPPIPDALWHRLPEDDDELPDIARRWAGAPPAAGCVPVPGSQAAIQALPHLRGRSRVGVPMPGYREHAYRWQLAGHEVVPLAPDDIEHALPTLDVLVVIQPNNPTGMLWPVETLLRWHQVLAARGGWLVVDEAFMDPLAHDTSLAPMTGHDGLIVLRSLGKFFGLAGLRAGLLYGPPSLCEAFSRWLGPWAMNGPALAILKAALCDTPWQETMQYQLQRQVMRLRTVLQTHELPVAGHTLLSCYCPHEDAGKVAGQLARHAVLVRVFGPDEGGAALRFGLPAAPHWERLIEALRTLPAG</sequence>
<evidence type="ECO:0000256" key="7">
    <source>
        <dbReference type="ARBA" id="ARBA00023239"/>
    </source>
</evidence>
<evidence type="ECO:0000256" key="9">
    <source>
        <dbReference type="ARBA" id="ARBA00048531"/>
    </source>
</evidence>
<dbReference type="PANTHER" id="PTHR42885:SF1">
    <property type="entry name" value="THREONINE-PHOSPHATE DECARBOXYLASE"/>
    <property type="match status" value="1"/>
</dbReference>
<dbReference type="InterPro" id="IPR015422">
    <property type="entry name" value="PyrdxlP-dep_Trfase_small"/>
</dbReference>
<dbReference type="PROSITE" id="PS00105">
    <property type="entry name" value="AA_TRANSFER_CLASS_1"/>
    <property type="match status" value="1"/>
</dbReference>
<keyword evidence="11" id="KW-0032">Aminotransferase</keyword>
<dbReference type="CDD" id="cd00609">
    <property type="entry name" value="AAT_like"/>
    <property type="match status" value="1"/>
</dbReference>
<dbReference type="Proteomes" id="UP000006764">
    <property type="component" value="Chromosome"/>
</dbReference>
<dbReference type="InterPro" id="IPR015424">
    <property type="entry name" value="PyrdxlP-dep_Trfase"/>
</dbReference>
<dbReference type="GO" id="GO:0048472">
    <property type="term" value="F:threonine-phosphate decarboxylase activity"/>
    <property type="evidence" value="ECO:0007669"/>
    <property type="project" value="UniProtKB-EC"/>
</dbReference>
<dbReference type="InterPro" id="IPR005860">
    <property type="entry name" value="CobD"/>
</dbReference>
<dbReference type="Gene3D" id="3.40.640.10">
    <property type="entry name" value="Type I PLP-dependent aspartate aminotransferase-like (Major domain)"/>
    <property type="match status" value="1"/>
</dbReference>
<keyword evidence="5" id="KW-0169">Cobalamin biosynthesis</keyword>
<comment type="catalytic activity">
    <reaction evidence="9">
        <text>O-phospho-L-threonine + H(+) = (R)-1-aminopropan-2-yl phosphate + CO2</text>
        <dbReference type="Rhea" id="RHEA:11492"/>
        <dbReference type="ChEBI" id="CHEBI:15378"/>
        <dbReference type="ChEBI" id="CHEBI:16526"/>
        <dbReference type="ChEBI" id="CHEBI:58563"/>
        <dbReference type="ChEBI" id="CHEBI:58675"/>
        <dbReference type="EC" id="4.1.1.81"/>
    </reaction>
</comment>
<dbReference type="GO" id="GO:0009236">
    <property type="term" value="P:cobalamin biosynthetic process"/>
    <property type="evidence" value="ECO:0007669"/>
    <property type="project" value="UniProtKB-UniPathway"/>
</dbReference>
<organism evidence="11 12">
    <name type="scientific">Isoalcanivorax pacificus W11-5</name>
    <dbReference type="NCBI Taxonomy" id="391936"/>
    <lineage>
        <taxon>Bacteria</taxon>
        <taxon>Pseudomonadati</taxon>
        <taxon>Pseudomonadota</taxon>
        <taxon>Gammaproteobacteria</taxon>
        <taxon>Oceanospirillales</taxon>
        <taxon>Alcanivoracaceae</taxon>
        <taxon>Isoalcanivorax</taxon>
    </lineage>
</organism>
<keyword evidence="6" id="KW-0663">Pyridoxal phosphate</keyword>
<dbReference type="InterPro" id="IPR004838">
    <property type="entry name" value="NHTrfase_class1_PyrdxlP-BS"/>
</dbReference>
<keyword evidence="7" id="KW-0456">Lyase</keyword>
<dbReference type="GO" id="GO:0008483">
    <property type="term" value="F:transaminase activity"/>
    <property type="evidence" value="ECO:0007669"/>
    <property type="project" value="UniProtKB-KW"/>
</dbReference>
<evidence type="ECO:0000256" key="3">
    <source>
        <dbReference type="ARBA" id="ARBA00004953"/>
    </source>
</evidence>
<protein>
    <recommendedName>
        <fullName evidence="4">threonine-phosphate decarboxylase</fullName>
        <ecNumber evidence="4">4.1.1.81</ecNumber>
    </recommendedName>
    <alternativeName>
        <fullName evidence="8">L-threonine-O-3-phosphate decarboxylase</fullName>
    </alternativeName>
</protein>
<keyword evidence="12" id="KW-1185">Reference proteome</keyword>
<evidence type="ECO:0000256" key="6">
    <source>
        <dbReference type="ARBA" id="ARBA00022898"/>
    </source>
</evidence>
<dbReference type="OrthoDB" id="9799304at2"/>
<evidence type="ECO:0000256" key="8">
    <source>
        <dbReference type="ARBA" id="ARBA00029996"/>
    </source>
</evidence>
<evidence type="ECO:0000313" key="11">
    <source>
        <dbReference type="EMBL" id="AJD49770.1"/>
    </source>
</evidence>
<proteinExistence type="predicted"/>
<comment type="function">
    <text evidence="2">Decarboxylates L-threonine-O-3-phosphate to yield (R)-1-amino-2-propanol O-2-phosphate, the precursor for the linkage between the nucleotide loop and the corrin ring in cobalamin.</text>
</comment>
<reference evidence="11 12" key="1">
    <citation type="journal article" date="2012" name="J. Bacteriol.">
        <title>Genome sequence of an alkane-degrading bacterium, Alcanivorax pacificus type strain W11-5, isolated from deep sea sediment.</title>
        <authorList>
            <person name="Lai Q."/>
            <person name="Shao Z."/>
        </authorList>
    </citation>
    <scope>NUCLEOTIDE SEQUENCE [LARGE SCALE GENOMIC DNA]</scope>
    <source>
        <strain evidence="11 12">W11-5</strain>
    </source>
</reference>
<dbReference type="AlphaFoldDB" id="A0A0B4XSQ1"/>
<dbReference type="EC" id="4.1.1.81" evidence="4"/>
<evidence type="ECO:0000256" key="5">
    <source>
        <dbReference type="ARBA" id="ARBA00022573"/>
    </source>
</evidence>
<dbReference type="STRING" id="391936.S7S_16790"/>
<dbReference type="EMBL" id="CP004387">
    <property type="protein sequence ID" value="AJD49770.1"/>
    <property type="molecule type" value="Genomic_DNA"/>
</dbReference>
<dbReference type="Pfam" id="PF00155">
    <property type="entry name" value="Aminotran_1_2"/>
    <property type="match status" value="1"/>
</dbReference>
<evidence type="ECO:0000259" key="10">
    <source>
        <dbReference type="Pfam" id="PF00155"/>
    </source>
</evidence>
<dbReference type="NCBIfam" id="TIGR01140">
    <property type="entry name" value="L_thr_O3P_dcar"/>
    <property type="match status" value="1"/>
</dbReference>
<dbReference type="GO" id="GO:0030170">
    <property type="term" value="F:pyridoxal phosphate binding"/>
    <property type="evidence" value="ECO:0007669"/>
    <property type="project" value="InterPro"/>
</dbReference>
<comment type="pathway">
    <text evidence="3">Cofactor biosynthesis; adenosylcobalamin biosynthesis.</text>
</comment>
<dbReference type="RefSeq" id="WP_008733051.1">
    <property type="nucleotide sequence ID" value="NZ_CP004387.1"/>
</dbReference>
<dbReference type="PANTHER" id="PTHR42885">
    <property type="entry name" value="HISTIDINOL-PHOSPHATE AMINOTRANSFERASE-RELATED"/>
    <property type="match status" value="1"/>
</dbReference>
<comment type="cofactor">
    <cofactor evidence="1">
        <name>pyridoxal 5'-phosphate</name>
        <dbReference type="ChEBI" id="CHEBI:597326"/>
    </cofactor>
</comment>
<evidence type="ECO:0000256" key="2">
    <source>
        <dbReference type="ARBA" id="ARBA00003444"/>
    </source>
</evidence>